<sequence length="449" mass="49674">MEVILGHPNGWSAREQSFLRNAAVECGVFNTPQATIAKNIKFVTEAEASVHYCIQHSNLSAQVKVGSRFAVCDAGGSTVDTTLYSVTSAHPDLRLKEVRESASVQAGGIFVNRAFEARLSEWMRGLNLTKGEVDEYTEEGLQDFEFTKRNFDYNDADQNAIVRVKVAGGRVSRGESSAMYAIRRGYVEVPSSDIKGCFDKCVEPITSKVDDLLESLAVGHILLVGGFGDSPYLRNVFKNKYEKRNIQITLANESSSKAVADGAVFWSIARSVVARSPHYSYGVICPRTCMPWIEELDGRRFGIGPGGIPVVLGAWSPIVQKVSGIPLDSDKVYRKTYTFTSKDENPESVSFSKDLHAYAGDGKPDWGLDYNDDLLPGFHKVGVIEGQIWDLEGALEHEEGLIPDLEYWKMDVDVCFQFGGTEFHAWVEWKQNGITRAGDATLVSWDPIK</sequence>
<dbReference type="PANTHER" id="PTHR14187">
    <property type="entry name" value="ALPHA KINASE/ELONGATION FACTOR 2 KINASE"/>
    <property type="match status" value="1"/>
</dbReference>
<dbReference type="AlphaFoldDB" id="A0A8H3B9U2"/>
<name>A0A8H3B9U2_9AGAM</name>
<protein>
    <recommendedName>
        <fullName evidence="3">Actin-like ATPase domain-containing protein</fullName>
    </recommendedName>
</protein>
<evidence type="ECO:0008006" key="3">
    <source>
        <dbReference type="Google" id="ProtNLM"/>
    </source>
</evidence>
<comment type="caution">
    <text evidence="1">The sequence shown here is derived from an EMBL/GenBank/DDBJ whole genome shotgun (WGS) entry which is preliminary data.</text>
</comment>
<evidence type="ECO:0000313" key="2">
    <source>
        <dbReference type="Proteomes" id="UP000663846"/>
    </source>
</evidence>
<gene>
    <name evidence="1" type="ORF">RDB_LOCUS146590</name>
</gene>
<dbReference type="CDD" id="cd10170">
    <property type="entry name" value="ASKHA_NBD_HSP70"/>
    <property type="match status" value="1"/>
</dbReference>
<dbReference type="Gene3D" id="3.30.420.40">
    <property type="match status" value="2"/>
</dbReference>
<dbReference type="PANTHER" id="PTHR14187:SF5">
    <property type="entry name" value="HEAT SHOCK 70 KDA PROTEIN 12A"/>
    <property type="match status" value="1"/>
</dbReference>
<organism evidence="1 2">
    <name type="scientific">Rhizoctonia solani</name>
    <dbReference type="NCBI Taxonomy" id="456999"/>
    <lineage>
        <taxon>Eukaryota</taxon>
        <taxon>Fungi</taxon>
        <taxon>Dikarya</taxon>
        <taxon>Basidiomycota</taxon>
        <taxon>Agaricomycotina</taxon>
        <taxon>Agaricomycetes</taxon>
        <taxon>Cantharellales</taxon>
        <taxon>Ceratobasidiaceae</taxon>
        <taxon>Rhizoctonia</taxon>
    </lineage>
</organism>
<dbReference type="EMBL" id="CAJMWS010000569">
    <property type="protein sequence ID" value="CAE6451836.1"/>
    <property type="molecule type" value="Genomic_DNA"/>
</dbReference>
<dbReference type="Gene3D" id="3.90.640.10">
    <property type="entry name" value="Actin, Chain A, domain 4"/>
    <property type="match status" value="1"/>
</dbReference>
<dbReference type="InterPro" id="IPR043129">
    <property type="entry name" value="ATPase_NBD"/>
</dbReference>
<proteinExistence type="predicted"/>
<evidence type="ECO:0000313" key="1">
    <source>
        <dbReference type="EMBL" id="CAE6451836.1"/>
    </source>
</evidence>
<accession>A0A8H3B9U2</accession>
<dbReference type="SUPFAM" id="SSF53067">
    <property type="entry name" value="Actin-like ATPase domain"/>
    <property type="match status" value="1"/>
</dbReference>
<reference evidence="1" key="1">
    <citation type="submission" date="2021-01" db="EMBL/GenBank/DDBJ databases">
        <authorList>
            <person name="Kaushik A."/>
        </authorList>
    </citation>
    <scope>NUCLEOTIDE SEQUENCE</scope>
    <source>
        <strain evidence="1">AG1-1C</strain>
    </source>
</reference>
<dbReference type="Proteomes" id="UP000663846">
    <property type="component" value="Unassembled WGS sequence"/>
</dbReference>